<proteinExistence type="predicted"/>
<reference evidence="1" key="1">
    <citation type="journal article" date="2020" name="Nature">
        <title>Giant virus diversity and host interactions through global metagenomics.</title>
        <authorList>
            <person name="Schulz F."/>
            <person name="Roux S."/>
            <person name="Paez-Espino D."/>
            <person name="Jungbluth S."/>
            <person name="Walsh D.A."/>
            <person name="Denef V.J."/>
            <person name="McMahon K.D."/>
            <person name="Konstantinidis K.T."/>
            <person name="Eloe-Fadrosh E.A."/>
            <person name="Kyrpides N.C."/>
            <person name="Woyke T."/>
        </authorList>
    </citation>
    <scope>NUCLEOTIDE SEQUENCE</scope>
    <source>
        <strain evidence="1">GVMAG-M-3300023184-86</strain>
    </source>
</reference>
<accession>A0A6C0IGG1</accession>
<protein>
    <submittedName>
        <fullName evidence="1">Uncharacterized protein</fullName>
    </submittedName>
</protein>
<evidence type="ECO:0000313" key="1">
    <source>
        <dbReference type="EMBL" id="QHT91740.1"/>
    </source>
</evidence>
<dbReference type="AlphaFoldDB" id="A0A6C0IGG1"/>
<organism evidence="1">
    <name type="scientific">viral metagenome</name>
    <dbReference type="NCBI Taxonomy" id="1070528"/>
    <lineage>
        <taxon>unclassified sequences</taxon>
        <taxon>metagenomes</taxon>
        <taxon>organismal metagenomes</taxon>
    </lineage>
</organism>
<dbReference type="EMBL" id="MN740168">
    <property type="protein sequence ID" value="QHT91740.1"/>
    <property type="molecule type" value="Genomic_DNA"/>
</dbReference>
<sequence length="109" mass="12905">MGNNINSGKNKKIIDMTKPGMTIAREMANLVYNELPNKYKNQKYKNKIYEIIREKLGPNENFKIFKESLNDLDLKPGDGQVNWDKIKEKNPYIFLYEVKQQLYEDNTEL</sequence>
<name>A0A6C0IGG1_9ZZZZ</name>